<proteinExistence type="predicted"/>
<evidence type="ECO:0000313" key="1">
    <source>
        <dbReference type="EMBL" id="HFK23568.1"/>
    </source>
</evidence>
<gene>
    <name evidence="1" type="ORF">ENS15_02805</name>
</gene>
<protein>
    <submittedName>
        <fullName evidence="1">Uncharacterized protein</fullName>
    </submittedName>
</protein>
<accession>A0A7C3J5X4</accession>
<organism evidence="1">
    <name type="scientific">candidate division WOR-3 bacterium</name>
    <dbReference type="NCBI Taxonomy" id="2052148"/>
    <lineage>
        <taxon>Bacteria</taxon>
        <taxon>Bacteria division WOR-3</taxon>
    </lineage>
</organism>
<reference evidence="1" key="1">
    <citation type="journal article" date="2020" name="mSystems">
        <title>Genome- and Community-Level Interaction Insights into Carbon Utilization and Element Cycling Functions of Hydrothermarchaeota in Hydrothermal Sediment.</title>
        <authorList>
            <person name="Zhou Z."/>
            <person name="Liu Y."/>
            <person name="Xu W."/>
            <person name="Pan J."/>
            <person name="Luo Z.H."/>
            <person name="Li M."/>
        </authorList>
    </citation>
    <scope>NUCLEOTIDE SEQUENCE [LARGE SCALE GENOMIC DNA]</scope>
    <source>
        <strain evidence="1">SpSt-464</strain>
    </source>
</reference>
<dbReference type="AlphaFoldDB" id="A0A7C3J5X4"/>
<comment type="caution">
    <text evidence="1">The sequence shown here is derived from an EMBL/GenBank/DDBJ whole genome shotgun (WGS) entry which is preliminary data.</text>
</comment>
<sequence>MNKAKGFLFLLLTLITLTPFYISSESLDKTVKNGNFKIILEDLDSSYDKEKILKLVFKYRGNFKKADYEYFLRSLILRDGLPEIYLSYFKKDVIFENEYIIFLKYFRDKNDLESYINYILRFDDERNLDYKKITAQMSSEGIEKMINQRCFTKSRLKLFILARLFSSTNDEIYAKSLLDFDQKYILEILESNILTLKNKIKLVNLLDLKRIDKKLFYNEVYTLSFYDLENDYSDFLKGSQFYLPYESFRKILKGENVNQNFNDTLFYPLYLIFKMDDQNFLNYMKEKKNSKDGKVYYLYFLYYLLNSDEKNLKEQLSKLLSSNIDIYVKVNCTSLFMLSKKISDGQFFFYYFAKDYEKMKPFILTIGKKSYLYYKTLLDEGRLDEAKIFKDRSFDDMELISEILLFEMKNGIIKEDDVKMYLEKYPKSPFRNLFIMYL</sequence>
<dbReference type="EMBL" id="DSTT01000003">
    <property type="protein sequence ID" value="HFK23568.1"/>
    <property type="molecule type" value="Genomic_DNA"/>
</dbReference>
<name>A0A7C3J5X4_UNCW3</name>